<dbReference type="AlphaFoldDB" id="A0A2M7EKU3"/>
<dbReference type="GO" id="GO:0004748">
    <property type="term" value="F:ribonucleoside-diphosphate reductase activity, thioredoxin disulfide as acceptor"/>
    <property type="evidence" value="ECO:0007669"/>
    <property type="project" value="TreeGrafter"/>
</dbReference>
<organism evidence="6 7">
    <name type="scientific">Candidatus Roizmanbacteria bacterium CG17_big_fil_post_rev_8_21_14_2_50_39_7</name>
    <dbReference type="NCBI Taxonomy" id="1974858"/>
    <lineage>
        <taxon>Bacteria</taxon>
        <taxon>Candidatus Roizmaniibacteriota</taxon>
    </lineage>
</organism>
<evidence type="ECO:0000313" key="7">
    <source>
        <dbReference type="Proteomes" id="UP000228762"/>
    </source>
</evidence>
<evidence type="ECO:0000256" key="4">
    <source>
        <dbReference type="ARBA" id="ARBA00023285"/>
    </source>
</evidence>
<comment type="caution">
    <text evidence="6">The sequence shown here is derived from an EMBL/GenBank/DDBJ whole genome shotgun (WGS) entry which is preliminary data.</text>
</comment>
<dbReference type="InterPro" id="IPR000788">
    <property type="entry name" value="RNR_lg_C"/>
</dbReference>
<protein>
    <submittedName>
        <fullName evidence="6">Ribonucleoside-diphosphate reductase, adenosylcobalamin-dependent</fullName>
    </submittedName>
</protein>
<gene>
    <name evidence="6" type="ORF">COW57_00915</name>
</gene>
<feature type="non-terminal residue" evidence="6">
    <location>
        <position position="94"/>
    </location>
</feature>
<dbReference type="PANTHER" id="PTHR43371:SF1">
    <property type="entry name" value="RIBONUCLEOSIDE-DIPHOSPHATE REDUCTASE"/>
    <property type="match status" value="1"/>
</dbReference>
<feature type="non-terminal residue" evidence="6">
    <location>
        <position position="1"/>
    </location>
</feature>
<name>A0A2M7EKU3_9BACT</name>
<dbReference type="SUPFAM" id="SSF51998">
    <property type="entry name" value="PFL-like glycyl radical enzymes"/>
    <property type="match status" value="1"/>
</dbReference>
<evidence type="ECO:0000256" key="2">
    <source>
        <dbReference type="ARBA" id="ARBA00022628"/>
    </source>
</evidence>
<keyword evidence="4" id="KW-0170">Cobalt</keyword>
<evidence type="ECO:0000256" key="1">
    <source>
        <dbReference type="ARBA" id="ARBA00001922"/>
    </source>
</evidence>
<dbReference type="PANTHER" id="PTHR43371">
    <property type="entry name" value="VITAMIN B12-DEPENDENT RIBONUCLEOTIDE REDUCTASE"/>
    <property type="match status" value="1"/>
</dbReference>
<dbReference type="InterPro" id="IPR050862">
    <property type="entry name" value="RdRp_reductase_class-2"/>
</dbReference>
<dbReference type="GO" id="GO:0031419">
    <property type="term" value="F:cobalamin binding"/>
    <property type="evidence" value="ECO:0007669"/>
    <property type="project" value="UniProtKB-KW"/>
</dbReference>
<accession>A0A2M7EKU3</accession>
<dbReference type="Proteomes" id="UP000228762">
    <property type="component" value="Unassembled WGS sequence"/>
</dbReference>
<keyword evidence="3" id="KW-0560">Oxidoreductase</keyword>
<keyword evidence="2" id="KW-0846">Cobalamin</keyword>
<dbReference type="EMBL" id="PFEV01000041">
    <property type="protein sequence ID" value="PIV71189.1"/>
    <property type="molecule type" value="Genomic_DNA"/>
</dbReference>
<feature type="domain" description="Ribonucleotide reductase large subunit C-terminal" evidence="5">
    <location>
        <begin position="8"/>
        <end position="70"/>
    </location>
</feature>
<evidence type="ECO:0000256" key="3">
    <source>
        <dbReference type="ARBA" id="ARBA00023002"/>
    </source>
</evidence>
<reference evidence="7" key="1">
    <citation type="submission" date="2017-09" db="EMBL/GenBank/DDBJ databases">
        <title>Depth-based differentiation of microbial function through sediment-hosted aquifers and enrichment of novel symbionts in the deep terrestrial subsurface.</title>
        <authorList>
            <person name="Probst A.J."/>
            <person name="Ladd B."/>
            <person name="Jarett J.K."/>
            <person name="Geller-Mcgrath D.E."/>
            <person name="Sieber C.M.K."/>
            <person name="Emerson J.B."/>
            <person name="Anantharaman K."/>
            <person name="Thomas B.C."/>
            <person name="Malmstrom R."/>
            <person name="Stieglmeier M."/>
            <person name="Klingl A."/>
            <person name="Woyke T."/>
            <person name="Ryan C.M."/>
            <person name="Banfield J.F."/>
        </authorList>
    </citation>
    <scope>NUCLEOTIDE SEQUENCE [LARGE SCALE GENOMIC DNA]</scope>
</reference>
<dbReference type="Pfam" id="PF02867">
    <property type="entry name" value="Ribonuc_red_lgC"/>
    <property type="match status" value="1"/>
</dbReference>
<comment type="cofactor">
    <cofactor evidence="1">
        <name>adenosylcob(III)alamin</name>
        <dbReference type="ChEBI" id="CHEBI:18408"/>
    </cofactor>
</comment>
<evidence type="ECO:0000313" key="6">
    <source>
        <dbReference type="EMBL" id="PIV71189.1"/>
    </source>
</evidence>
<proteinExistence type="predicted"/>
<sequence>KEGKLKRPAWFVSAQELTPEEHVNVQAVIQKYVDASISKTVNAPNSHTVEDVKRLYMLAYKQGLKGIAYMREGSRAGVLERMDKKEDKKPEAPP</sequence>
<evidence type="ECO:0000259" key="5">
    <source>
        <dbReference type="Pfam" id="PF02867"/>
    </source>
</evidence>
<dbReference type="Gene3D" id="3.20.70.20">
    <property type="match status" value="1"/>
</dbReference>